<evidence type="ECO:0000256" key="8">
    <source>
        <dbReference type="ARBA" id="ARBA00023136"/>
    </source>
</evidence>
<evidence type="ECO:0000313" key="14">
    <source>
        <dbReference type="Proteomes" id="UP000444721"/>
    </source>
</evidence>
<feature type="region of interest" description="Disordered" evidence="11">
    <location>
        <begin position="1"/>
        <end position="41"/>
    </location>
</feature>
<dbReference type="VEuPathDB" id="AmoebaDB:NfTy_046410"/>
<keyword evidence="6 12" id="KW-1133">Transmembrane helix</keyword>
<evidence type="ECO:0008006" key="15">
    <source>
        <dbReference type="Google" id="ProtNLM"/>
    </source>
</evidence>
<evidence type="ECO:0000256" key="6">
    <source>
        <dbReference type="ARBA" id="ARBA00022989"/>
    </source>
</evidence>
<comment type="similarity">
    <text evidence="10">Belongs to the mitochondrial carrier (TC 2.A.29) family.</text>
</comment>
<evidence type="ECO:0000256" key="7">
    <source>
        <dbReference type="ARBA" id="ARBA00023128"/>
    </source>
</evidence>
<evidence type="ECO:0000256" key="2">
    <source>
        <dbReference type="ARBA" id="ARBA00022448"/>
    </source>
</evidence>
<evidence type="ECO:0000256" key="12">
    <source>
        <dbReference type="SAM" id="Phobius"/>
    </source>
</evidence>
<keyword evidence="8 9" id="KW-0472">Membrane</keyword>
<dbReference type="EMBL" id="VFQX01000066">
    <property type="protein sequence ID" value="KAF0972830.1"/>
    <property type="molecule type" value="Genomic_DNA"/>
</dbReference>
<feature type="repeat" description="Solcar" evidence="9">
    <location>
        <begin position="314"/>
        <end position="403"/>
    </location>
</feature>
<dbReference type="GO" id="GO:1990519">
    <property type="term" value="P:pyrimidine nucleotide import into mitochondrion"/>
    <property type="evidence" value="ECO:0007669"/>
    <property type="project" value="TreeGrafter"/>
</dbReference>
<feature type="repeat" description="Solcar" evidence="9">
    <location>
        <begin position="98"/>
        <end position="205"/>
    </location>
</feature>
<feature type="transmembrane region" description="Helical" evidence="12">
    <location>
        <begin position="278"/>
        <end position="300"/>
    </location>
</feature>
<evidence type="ECO:0000256" key="3">
    <source>
        <dbReference type="ARBA" id="ARBA00022692"/>
    </source>
</evidence>
<dbReference type="PANTHER" id="PTHR45829">
    <property type="entry name" value="MITOCHONDRIAL CARRIER PROTEIN RIM2"/>
    <property type="match status" value="1"/>
</dbReference>
<dbReference type="GO" id="GO:0015218">
    <property type="term" value="F:pyrimidine nucleotide transmembrane transporter activity"/>
    <property type="evidence" value="ECO:0007669"/>
    <property type="project" value="InterPro"/>
</dbReference>
<dbReference type="SUPFAM" id="SSF103506">
    <property type="entry name" value="Mitochondrial carrier"/>
    <property type="match status" value="1"/>
</dbReference>
<dbReference type="VEuPathDB" id="AmoebaDB:NF0026380"/>
<evidence type="ECO:0000256" key="5">
    <source>
        <dbReference type="ARBA" id="ARBA00022792"/>
    </source>
</evidence>
<proteinExistence type="inferred from homology"/>
<feature type="transmembrane region" description="Helical" evidence="12">
    <location>
        <begin position="312"/>
        <end position="335"/>
    </location>
</feature>
<dbReference type="InterPro" id="IPR018108">
    <property type="entry name" value="MCP_transmembrane"/>
</dbReference>
<keyword evidence="4" id="KW-0677">Repeat</keyword>
<dbReference type="Proteomes" id="UP000444721">
    <property type="component" value="Unassembled WGS sequence"/>
</dbReference>
<reference evidence="13 14" key="1">
    <citation type="journal article" date="2019" name="Sci. Rep.">
        <title>Nanopore sequencing improves the draft genome of the human pathogenic amoeba Naegleria fowleri.</title>
        <authorList>
            <person name="Liechti N."/>
            <person name="Schurch N."/>
            <person name="Bruggmann R."/>
            <person name="Wittwer M."/>
        </authorList>
    </citation>
    <scope>NUCLEOTIDE SEQUENCE [LARGE SCALE GENOMIC DNA]</scope>
    <source>
        <strain evidence="13 14">ATCC 30894</strain>
    </source>
</reference>
<dbReference type="PRINTS" id="PR00926">
    <property type="entry name" value="MITOCARRIER"/>
</dbReference>
<dbReference type="VEuPathDB" id="AmoebaDB:FDP41_009079"/>
<comment type="subcellular location">
    <subcellularLocation>
        <location evidence="1">Mitochondrion inner membrane</location>
        <topology evidence="1">Multi-pass membrane protein</topology>
    </subcellularLocation>
</comment>
<evidence type="ECO:0000256" key="10">
    <source>
        <dbReference type="RuleBase" id="RU000488"/>
    </source>
</evidence>
<keyword evidence="3 9" id="KW-0812">Transmembrane</keyword>
<dbReference type="PANTHER" id="PTHR45829:SF4">
    <property type="entry name" value="MITOCHONDRIAL CARRIER PROTEIN RIM2"/>
    <property type="match status" value="1"/>
</dbReference>
<dbReference type="InterPro" id="IPR023395">
    <property type="entry name" value="MCP_dom_sf"/>
</dbReference>
<evidence type="ECO:0000256" key="1">
    <source>
        <dbReference type="ARBA" id="ARBA00004448"/>
    </source>
</evidence>
<dbReference type="OMA" id="YFSIYEP"/>
<organism evidence="13 14">
    <name type="scientific">Naegleria fowleri</name>
    <name type="common">Brain eating amoeba</name>
    <dbReference type="NCBI Taxonomy" id="5763"/>
    <lineage>
        <taxon>Eukaryota</taxon>
        <taxon>Discoba</taxon>
        <taxon>Heterolobosea</taxon>
        <taxon>Tetramitia</taxon>
        <taxon>Eutetramitia</taxon>
        <taxon>Vahlkampfiidae</taxon>
        <taxon>Naegleria</taxon>
    </lineage>
</organism>
<dbReference type="OrthoDB" id="10266426at2759"/>
<feature type="compositionally biased region" description="Low complexity" evidence="11">
    <location>
        <begin position="15"/>
        <end position="41"/>
    </location>
</feature>
<name>A0A6A5BFP1_NAEFO</name>
<dbReference type="Pfam" id="PF00153">
    <property type="entry name" value="Mito_carr"/>
    <property type="match status" value="3"/>
</dbReference>
<dbReference type="GeneID" id="68116296"/>
<sequence>MAQQPEEVSLLDLPTTTTTGTTTTTTSNLSHRSSSKSYPSSRKLYEKIGGEDSIIMEFDDTSSTTVRRQVIQKPSDASIKMSSGYETMSELYQRLRKSDALHYSLAGIFSGICTSTATQPLDTVKTRIQVFDRMNLTVPSHGSSTLQSTRSFVKAFQNSKTFGMLVNICHTEGWKALYRGLPPSLLASCISHSIFFPTYELCRNNFSKQFGAEPWHVSVIVPSVLAAWTISVVLVSPISLVKVRLQTASTIAMYNSETVPTTVSQVVRSIYKSEGLRGFYAGFRGVAIGAAVYCLYFSIYEPLKLYCIDTLRLPYLVVVPILSPLTMIAVSTLTYPNDLIISNLQFQGKKQGVQHFNGWLDACKSIYKTGGVRALYAGLSTYLMRFCLGTIVTQTAYETILRVMNKR</sequence>
<dbReference type="GO" id="GO:0005743">
    <property type="term" value="C:mitochondrial inner membrane"/>
    <property type="evidence" value="ECO:0007669"/>
    <property type="project" value="UniProtKB-SubCell"/>
</dbReference>
<keyword evidence="7" id="KW-0496">Mitochondrion</keyword>
<evidence type="ECO:0000256" key="4">
    <source>
        <dbReference type="ARBA" id="ARBA00022737"/>
    </source>
</evidence>
<evidence type="ECO:0000256" key="9">
    <source>
        <dbReference type="PROSITE-ProRule" id="PRU00282"/>
    </source>
</evidence>
<keyword evidence="5" id="KW-0999">Mitochondrion inner membrane</keyword>
<comment type="caution">
    <text evidence="13">The sequence shown here is derived from an EMBL/GenBank/DDBJ whole genome shotgun (WGS) entry which is preliminary data.</text>
</comment>
<evidence type="ECO:0000256" key="11">
    <source>
        <dbReference type="SAM" id="MobiDB-lite"/>
    </source>
</evidence>
<dbReference type="PROSITE" id="PS50920">
    <property type="entry name" value="SOLCAR"/>
    <property type="match status" value="3"/>
</dbReference>
<dbReference type="InterPro" id="IPR002067">
    <property type="entry name" value="MCP"/>
</dbReference>
<dbReference type="RefSeq" id="XP_044557544.1">
    <property type="nucleotide sequence ID" value="XM_044713000.1"/>
</dbReference>
<keyword evidence="2 10" id="KW-0813">Transport</keyword>
<protein>
    <recommendedName>
        <fullName evidence="15">ADP,ATP carrier protein</fullName>
    </recommendedName>
</protein>
<evidence type="ECO:0000313" key="13">
    <source>
        <dbReference type="EMBL" id="KAF0972830.1"/>
    </source>
</evidence>
<keyword evidence="14" id="KW-1185">Reference proteome</keyword>
<feature type="repeat" description="Solcar" evidence="9">
    <location>
        <begin position="217"/>
        <end position="306"/>
    </location>
</feature>
<dbReference type="InterPro" id="IPR049562">
    <property type="entry name" value="SLC25A33/36-like"/>
</dbReference>
<feature type="transmembrane region" description="Helical" evidence="12">
    <location>
        <begin position="215"/>
        <end position="235"/>
    </location>
</feature>
<dbReference type="AlphaFoldDB" id="A0A6A5BFP1"/>
<gene>
    <name evidence="13" type="ORF">FDP41_009079</name>
</gene>
<accession>A0A6A5BFP1</accession>
<dbReference type="Gene3D" id="1.50.40.10">
    <property type="entry name" value="Mitochondrial carrier domain"/>
    <property type="match status" value="1"/>
</dbReference>